<feature type="transmembrane region" description="Helical" evidence="1">
    <location>
        <begin position="20"/>
        <end position="39"/>
    </location>
</feature>
<protein>
    <submittedName>
        <fullName evidence="2">Uncharacterized protein</fullName>
    </submittedName>
</protein>
<dbReference type="AlphaFoldDB" id="A0A2P2QXJ2"/>
<evidence type="ECO:0000256" key="1">
    <source>
        <dbReference type="SAM" id="Phobius"/>
    </source>
</evidence>
<keyword evidence="1" id="KW-1133">Transmembrane helix</keyword>
<accession>A0A2P2QXJ2</accession>
<keyword evidence="1" id="KW-0472">Membrane</keyword>
<organism evidence="2">
    <name type="scientific">Rhizophora mucronata</name>
    <name type="common">Asiatic mangrove</name>
    <dbReference type="NCBI Taxonomy" id="61149"/>
    <lineage>
        <taxon>Eukaryota</taxon>
        <taxon>Viridiplantae</taxon>
        <taxon>Streptophyta</taxon>
        <taxon>Embryophyta</taxon>
        <taxon>Tracheophyta</taxon>
        <taxon>Spermatophyta</taxon>
        <taxon>Magnoliopsida</taxon>
        <taxon>eudicotyledons</taxon>
        <taxon>Gunneridae</taxon>
        <taxon>Pentapetalae</taxon>
        <taxon>rosids</taxon>
        <taxon>fabids</taxon>
        <taxon>Malpighiales</taxon>
        <taxon>Rhizophoraceae</taxon>
        <taxon>Rhizophora</taxon>
    </lineage>
</organism>
<reference evidence="2" key="1">
    <citation type="submission" date="2018-02" db="EMBL/GenBank/DDBJ databases">
        <title>Rhizophora mucronata_Transcriptome.</title>
        <authorList>
            <person name="Meera S.P."/>
            <person name="Sreeshan A."/>
            <person name="Augustine A."/>
        </authorList>
    </citation>
    <scope>NUCLEOTIDE SEQUENCE</scope>
    <source>
        <tissue evidence="2">Leaf</tissue>
    </source>
</reference>
<proteinExistence type="predicted"/>
<evidence type="ECO:0000313" key="2">
    <source>
        <dbReference type="EMBL" id="MBX71716.1"/>
    </source>
</evidence>
<sequence>MKLHQGKSCHDYALTSPRTFYLLHYLVPPTSVIAMLFPFSDSGQNPFERSFVGHHHKTEEHLR</sequence>
<name>A0A2P2QXJ2_RHIMU</name>
<keyword evidence="1" id="KW-0812">Transmembrane</keyword>
<dbReference type="EMBL" id="GGEC01091232">
    <property type="protein sequence ID" value="MBX71716.1"/>
    <property type="molecule type" value="Transcribed_RNA"/>
</dbReference>